<reference evidence="3 4" key="1">
    <citation type="submission" date="2018-06" db="EMBL/GenBank/DDBJ databases">
        <title>Genomic Encyclopedia of Type Strains, Phase IV (KMG-IV): sequencing the most valuable type-strain genomes for metagenomic binning, comparative biology and taxonomic classification.</title>
        <authorList>
            <person name="Goeker M."/>
        </authorList>
    </citation>
    <scope>NUCLEOTIDE SEQUENCE [LARGE SCALE GENOMIC DNA]</scope>
    <source>
        <strain evidence="3 4">DSM 44599</strain>
    </source>
</reference>
<dbReference type="GO" id="GO:0005576">
    <property type="term" value="C:extracellular region"/>
    <property type="evidence" value="ECO:0007669"/>
    <property type="project" value="TreeGrafter"/>
</dbReference>
<dbReference type="Pfam" id="PF02470">
    <property type="entry name" value="MlaD"/>
    <property type="match status" value="1"/>
</dbReference>
<dbReference type="Proteomes" id="UP000252586">
    <property type="component" value="Unassembled WGS sequence"/>
</dbReference>
<comment type="caution">
    <text evidence="3">The sequence shown here is derived from an EMBL/GenBank/DDBJ whole genome shotgun (WGS) entry which is preliminary data.</text>
</comment>
<dbReference type="AlphaFoldDB" id="A0A366E2M9"/>
<dbReference type="PANTHER" id="PTHR33371:SF16">
    <property type="entry name" value="MCE-FAMILY PROTEIN MCE3F"/>
    <property type="match status" value="1"/>
</dbReference>
<feature type="domain" description="Mce/MlaD" evidence="2">
    <location>
        <begin position="37"/>
        <end position="110"/>
    </location>
</feature>
<evidence type="ECO:0000259" key="2">
    <source>
        <dbReference type="Pfam" id="PF02470"/>
    </source>
</evidence>
<keyword evidence="4" id="KW-1185">Reference proteome</keyword>
<dbReference type="PANTHER" id="PTHR33371">
    <property type="entry name" value="INTERMEMBRANE PHOSPHOLIPID TRANSPORT SYSTEM BINDING PROTEIN MLAD-RELATED"/>
    <property type="match status" value="1"/>
</dbReference>
<gene>
    <name evidence="3" type="ORF">DFR74_10160</name>
</gene>
<feature type="transmembrane region" description="Helical" evidence="1">
    <location>
        <begin position="6"/>
        <end position="28"/>
    </location>
</feature>
<name>A0A366E2M9_9NOCA</name>
<organism evidence="3 4">
    <name type="scientific">Nocardia puris</name>
    <dbReference type="NCBI Taxonomy" id="208602"/>
    <lineage>
        <taxon>Bacteria</taxon>
        <taxon>Bacillati</taxon>
        <taxon>Actinomycetota</taxon>
        <taxon>Actinomycetes</taxon>
        <taxon>Mycobacteriales</taxon>
        <taxon>Nocardiaceae</taxon>
        <taxon>Nocardia</taxon>
    </lineage>
</organism>
<dbReference type="OrthoDB" id="4371474at2"/>
<dbReference type="InterPro" id="IPR052336">
    <property type="entry name" value="MlaD_Phospholipid_Transporter"/>
</dbReference>
<dbReference type="RefSeq" id="WP_067510938.1">
    <property type="nucleotide sequence ID" value="NZ_QNRE01000001.1"/>
</dbReference>
<accession>A0A366E2M9</accession>
<evidence type="ECO:0000313" key="4">
    <source>
        <dbReference type="Proteomes" id="UP000252586"/>
    </source>
</evidence>
<sequence>MNARAAVSLTAIAAVLVFGVAYMTLGVLDIDPRRSYLTVELHLDNSAGLGANAPVLVNGVRVGRAESVRTQADGVLVRLAIDDRYRIPVTSDVRIEQLSALGEPYIGFEPHDDAGPYLTDGQVVPAERVHTPMTITALSARLVELLDQIHPEVMARLVDTFDRALDGTDAAMRTLQRSTTLLAATLLSRTDYIRQLFGDVQFLGGDIDWMGPSLTAAGPLFGEFGITLNAIVESSAGLIDSRPTEQYFTGDGLLPLLNEVEALVGEIGPDLAPLGPMLQPVVADAVGRAPRFDLSALIEQALHGVGEDGAVHFRIQPK</sequence>
<dbReference type="EMBL" id="QNRE01000001">
    <property type="protein sequence ID" value="RBO96049.1"/>
    <property type="molecule type" value="Genomic_DNA"/>
</dbReference>
<keyword evidence="1" id="KW-0812">Transmembrane</keyword>
<proteinExistence type="predicted"/>
<dbReference type="InterPro" id="IPR003399">
    <property type="entry name" value="Mce/MlaD"/>
</dbReference>
<keyword evidence="1" id="KW-1133">Transmembrane helix</keyword>
<protein>
    <submittedName>
        <fullName evidence="3">Virulence factor Mce-like protein</fullName>
    </submittedName>
</protein>
<evidence type="ECO:0000256" key="1">
    <source>
        <dbReference type="SAM" id="Phobius"/>
    </source>
</evidence>
<evidence type="ECO:0000313" key="3">
    <source>
        <dbReference type="EMBL" id="RBO96049.1"/>
    </source>
</evidence>
<keyword evidence="1" id="KW-0472">Membrane</keyword>
<dbReference type="STRING" id="1210090.GCA_001613185_04228"/>